<organism evidence="4 5">
    <name type="scientific">Neisseria elongata</name>
    <dbReference type="NCBI Taxonomy" id="495"/>
    <lineage>
        <taxon>Bacteria</taxon>
        <taxon>Pseudomonadati</taxon>
        <taxon>Pseudomonadota</taxon>
        <taxon>Betaproteobacteria</taxon>
        <taxon>Neisseriales</taxon>
        <taxon>Neisseriaceae</taxon>
        <taxon>Neisseria</taxon>
    </lineage>
</organism>
<dbReference type="PANTHER" id="PTHR39206">
    <property type="entry name" value="SLL8004 PROTEIN"/>
    <property type="match status" value="1"/>
</dbReference>
<gene>
    <name evidence="4" type="ORF">NCTC10660_00302</name>
</gene>
<proteinExistence type="predicted"/>
<keyword evidence="2" id="KW-0067">ATP-binding</keyword>
<dbReference type="SUPFAM" id="SSF52540">
    <property type="entry name" value="P-loop containing nucleoside triphosphate hydrolases"/>
    <property type="match status" value="1"/>
</dbReference>
<dbReference type="AlphaFoldDB" id="A0A378TV03"/>
<dbReference type="InterPro" id="IPR010488">
    <property type="entry name" value="Zeta_toxin_domain"/>
</dbReference>
<evidence type="ECO:0000313" key="4">
    <source>
        <dbReference type="EMBL" id="STZ66839.1"/>
    </source>
</evidence>
<dbReference type="Gene3D" id="3.40.50.300">
    <property type="entry name" value="P-loop containing nucleotide triphosphate hydrolases"/>
    <property type="match status" value="1"/>
</dbReference>
<evidence type="ECO:0000259" key="3">
    <source>
        <dbReference type="Pfam" id="PF06414"/>
    </source>
</evidence>
<dbReference type="GO" id="GO:0005524">
    <property type="term" value="F:ATP binding"/>
    <property type="evidence" value="ECO:0007669"/>
    <property type="project" value="UniProtKB-KW"/>
</dbReference>
<evidence type="ECO:0000256" key="2">
    <source>
        <dbReference type="ARBA" id="ARBA00022840"/>
    </source>
</evidence>
<feature type="domain" description="Zeta toxin" evidence="3">
    <location>
        <begin position="3"/>
        <end position="132"/>
    </location>
</feature>
<dbReference type="Proteomes" id="UP000254927">
    <property type="component" value="Unassembled WGS sequence"/>
</dbReference>
<keyword evidence="1" id="KW-0547">Nucleotide-binding</keyword>
<accession>A0A378TV03</accession>
<reference evidence="4 5" key="1">
    <citation type="submission" date="2018-06" db="EMBL/GenBank/DDBJ databases">
        <authorList>
            <consortium name="Pathogen Informatics"/>
            <person name="Doyle S."/>
        </authorList>
    </citation>
    <scope>NUCLEOTIDE SEQUENCE [LARGE SCALE GENOMIC DNA]</scope>
    <source>
        <strain evidence="4 5">NCTC10660</strain>
    </source>
</reference>
<dbReference type="PANTHER" id="PTHR39206:SF1">
    <property type="entry name" value="SLL8004 PROTEIN"/>
    <property type="match status" value="1"/>
</dbReference>
<dbReference type="InterPro" id="IPR027417">
    <property type="entry name" value="P-loop_NTPase"/>
</dbReference>
<evidence type="ECO:0000313" key="5">
    <source>
        <dbReference type="Proteomes" id="UP000254927"/>
    </source>
</evidence>
<dbReference type="RefSeq" id="WP_074897867.1">
    <property type="nucleotide sequence ID" value="NZ_CP031252.1"/>
</dbReference>
<dbReference type="GeneID" id="93351315"/>
<dbReference type="GO" id="GO:0016301">
    <property type="term" value="F:kinase activity"/>
    <property type="evidence" value="ECO:0007669"/>
    <property type="project" value="InterPro"/>
</dbReference>
<dbReference type="EMBL" id="UGQW01000002">
    <property type="protein sequence ID" value="STZ66839.1"/>
    <property type="molecule type" value="Genomic_DNA"/>
</dbReference>
<name>A0A378TV03_NEIEL</name>
<protein>
    <submittedName>
        <fullName evidence="4">Uncharacterized protein conserved in bacteria</fullName>
    </submittedName>
</protein>
<sequence>MSNNRPKAIFYCGANGSGKSTLRQFNQDCVSLVIDSDHIAAEINPEMPRLADMEAGRTALRLFRQALDNRISFSMESTLSGKSALTRIQTASNAGFYVILNYIGLATPELNIRRMQERVASGGHWIDPELILKRYHVSLQNLYTALPFADESFIFDNSSVYPQLQIWINQHQYLKNKHLADWVKPIEQTILSNGLIFDSFLAYE</sequence>
<evidence type="ECO:0000256" key="1">
    <source>
        <dbReference type="ARBA" id="ARBA00022741"/>
    </source>
</evidence>
<dbReference type="Pfam" id="PF06414">
    <property type="entry name" value="Zeta_toxin"/>
    <property type="match status" value="1"/>
</dbReference>